<organism evidence="4">
    <name type="scientific">uncultured Thermomicrobiales bacterium</name>
    <dbReference type="NCBI Taxonomy" id="1645740"/>
    <lineage>
        <taxon>Bacteria</taxon>
        <taxon>Pseudomonadati</taxon>
        <taxon>Thermomicrobiota</taxon>
        <taxon>Thermomicrobia</taxon>
        <taxon>Thermomicrobiales</taxon>
        <taxon>environmental samples</taxon>
    </lineage>
</organism>
<dbReference type="Pfam" id="PF02738">
    <property type="entry name" value="MoCoBD_1"/>
    <property type="match status" value="1"/>
</dbReference>
<evidence type="ECO:0000256" key="1">
    <source>
        <dbReference type="ARBA" id="ARBA00022505"/>
    </source>
</evidence>
<dbReference type="PANTHER" id="PTHR11908">
    <property type="entry name" value="XANTHINE DEHYDROGENASE"/>
    <property type="match status" value="1"/>
</dbReference>
<dbReference type="EC" id="1.17.1.4" evidence="4"/>
<dbReference type="GO" id="GO:0005506">
    <property type="term" value="F:iron ion binding"/>
    <property type="evidence" value="ECO:0007669"/>
    <property type="project" value="InterPro"/>
</dbReference>
<dbReference type="SMART" id="SM01008">
    <property type="entry name" value="Ald_Xan_dh_C"/>
    <property type="match status" value="1"/>
</dbReference>
<name>A0A6J4UPS9_9BACT</name>
<evidence type="ECO:0000313" key="4">
    <source>
        <dbReference type="EMBL" id="CAA9553156.1"/>
    </source>
</evidence>
<sequence length="768" mass="79322">MVVSDQRVIGRPMPRADAPAKLNGQERFAGDLALAGLLHARPVLSTHAHARLVGVQSEAARAVPGVVTILTAADLPFAQGGPPRAAESLAREEIVYAGQPVALVLAESEGAAAEAAALVEVQYEDLPVVLDLVAAMDPGSPLARSLTKMGEDAAEAAMHGVGGGGAAEEAPQEKLSANVSGQTHLEMGDVATGFAAADVVAEGTYDTAWVHQGYIETQTCVAAPDGMGGVTIHASTQGLFRTRQVVAQTLGLAQEQVRVVAMPVGGGFGGKFGLIEPLTAAAALVARRPVRLGFTRGEDLLAANPTPAGRLEVKIGARRDGKVTAIQARLIFDTGAYPNSPMAGAAFAVAGCYHFPNLDIKGFEVMTNRLGPGAYRAPGNPQASFAVESVMDDLAGRLELDPIAFRLLNVPSEGDPRPDGKAWPIIGLKDCLERLSVHPLWQRRAARGATNGGRFREGIGVGVGGWRGGLEPAAALCHVDPSGIVNVVVGAVDLSGTFTTFRMIAAETLGVDYELVRVVGSDSTNAPYSGGSGGSKIVYTVGQAVQRAATDAREQILELAGQILEAAPQDLEIAGDRVRVKGMPAESDYEVTIAKIASLTSGFGAKHAPIAGRGTGAQTANAPGFSAHLARVRVDLDTGEVTLLDYVASQDVGRALNPAAVEGQIIGAVVQGIGWGLYEQLVHDENGQVVTGSLMDYALPRAEVVPHVETVLVEVPSPDGPFGARGVGEPPVIPVAAAIANAIHDATGVRPGAIPITPERLWKQIAAG</sequence>
<dbReference type="SUPFAM" id="SSF56003">
    <property type="entry name" value="Molybdenum cofactor-binding domain"/>
    <property type="match status" value="1"/>
</dbReference>
<dbReference type="PANTHER" id="PTHR11908:SF132">
    <property type="entry name" value="ALDEHYDE OXIDASE 1-RELATED"/>
    <property type="match status" value="1"/>
</dbReference>
<dbReference type="InterPro" id="IPR036856">
    <property type="entry name" value="Ald_Oxase/Xan_DH_a/b_sf"/>
</dbReference>
<dbReference type="InterPro" id="IPR016208">
    <property type="entry name" value="Ald_Oxase/xanthine_DH-like"/>
</dbReference>
<dbReference type="InterPro" id="IPR008274">
    <property type="entry name" value="AldOxase/xan_DH_MoCoBD1"/>
</dbReference>
<evidence type="ECO:0000256" key="2">
    <source>
        <dbReference type="ARBA" id="ARBA00023002"/>
    </source>
</evidence>
<dbReference type="EMBL" id="CADCWN010000034">
    <property type="protein sequence ID" value="CAA9553156.1"/>
    <property type="molecule type" value="Genomic_DNA"/>
</dbReference>
<gene>
    <name evidence="4" type="ORF">AVDCRST_MAG18-477</name>
</gene>
<dbReference type="Gene3D" id="3.30.365.10">
    <property type="entry name" value="Aldehyde oxidase/xanthine dehydrogenase, molybdopterin binding domain"/>
    <property type="match status" value="4"/>
</dbReference>
<evidence type="ECO:0000259" key="3">
    <source>
        <dbReference type="SMART" id="SM01008"/>
    </source>
</evidence>
<feature type="domain" description="Aldehyde oxidase/xanthine dehydrogenase a/b hammerhead" evidence="3">
    <location>
        <begin position="23"/>
        <end position="127"/>
    </location>
</feature>
<dbReference type="GO" id="GO:0004854">
    <property type="term" value="F:xanthine dehydrogenase activity"/>
    <property type="evidence" value="ECO:0007669"/>
    <property type="project" value="UniProtKB-EC"/>
</dbReference>
<proteinExistence type="predicted"/>
<keyword evidence="2 4" id="KW-0560">Oxidoreductase</keyword>
<protein>
    <submittedName>
        <fullName evidence="4">Xanthine dehydrogenase, molybdenum binding subunit</fullName>
        <ecNumber evidence="4">1.17.1.4</ecNumber>
    </submittedName>
</protein>
<dbReference type="InterPro" id="IPR046867">
    <property type="entry name" value="AldOxase/xan_DH_MoCoBD2"/>
</dbReference>
<dbReference type="Gene3D" id="3.90.1170.50">
    <property type="entry name" value="Aldehyde oxidase/xanthine dehydrogenase, a/b hammerhead"/>
    <property type="match status" value="1"/>
</dbReference>
<dbReference type="Pfam" id="PF01315">
    <property type="entry name" value="Ald_Xan_dh_C"/>
    <property type="match status" value="1"/>
</dbReference>
<dbReference type="InterPro" id="IPR037165">
    <property type="entry name" value="AldOxase/xan_DH_Mopterin-bd_sf"/>
</dbReference>
<dbReference type="AlphaFoldDB" id="A0A6J4UPS9"/>
<reference evidence="4" key="1">
    <citation type="submission" date="2020-02" db="EMBL/GenBank/DDBJ databases">
        <authorList>
            <person name="Meier V. D."/>
        </authorList>
    </citation>
    <scope>NUCLEOTIDE SEQUENCE</scope>
    <source>
        <strain evidence="4">AVDCRST_MAG18</strain>
    </source>
</reference>
<dbReference type="InterPro" id="IPR000674">
    <property type="entry name" value="Ald_Oxase/Xan_DH_a/b"/>
</dbReference>
<dbReference type="SUPFAM" id="SSF54665">
    <property type="entry name" value="CO dehydrogenase molybdoprotein N-domain-like"/>
    <property type="match status" value="1"/>
</dbReference>
<dbReference type="Pfam" id="PF20256">
    <property type="entry name" value="MoCoBD_2"/>
    <property type="match status" value="1"/>
</dbReference>
<keyword evidence="1" id="KW-0500">Molybdenum</keyword>
<accession>A0A6J4UPS9</accession>